<gene>
    <name evidence="1" type="ORF">EEDITHA_LOCUS19651</name>
</gene>
<protein>
    <recommendedName>
        <fullName evidence="3">Copia protein</fullName>
    </recommendedName>
</protein>
<dbReference type="AlphaFoldDB" id="A0AAU9V259"/>
<sequence>MKDIGKAKTYIGIYNKYEYGKDNILTLSQKSYIDYNEMHFKYALRVLKYVYLTRELKLKYCKSNILDCFVDADWARDIVDRKSTTGFFIRFFRNSISWKSKKQNSVTKSSTFAEYIALSEAVTEVNFLVCLINDVFVEVYRPVKIYEDSSGVVAISKYRNFTKNSNHIEVHYHFIHENVKQGNIEVVKIGSENNIADIFTKALGNVKFIKFREMLNLKV</sequence>
<keyword evidence="2" id="KW-1185">Reference proteome</keyword>
<accession>A0AAU9V259</accession>
<dbReference type="PANTHER" id="PTHR11439:SF483">
    <property type="entry name" value="PEPTIDE SYNTHASE GLIP-LIKE, PUTATIVE (AFU_ORTHOLOGUE AFUA_3G12920)-RELATED"/>
    <property type="match status" value="1"/>
</dbReference>
<evidence type="ECO:0000313" key="1">
    <source>
        <dbReference type="EMBL" id="CAH2105387.1"/>
    </source>
</evidence>
<dbReference type="CDD" id="cd09272">
    <property type="entry name" value="RNase_HI_RT_Ty1"/>
    <property type="match status" value="1"/>
</dbReference>
<reference evidence="1" key="1">
    <citation type="submission" date="2022-03" db="EMBL/GenBank/DDBJ databases">
        <authorList>
            <person name="Tunstrom K."/>
        </authorList>
    </citation>
    <scope>NUCLEOTIDE SEQUENCE</scope>
</reference>
<proteinExistence type="predicted"/>
<dbReference type="EMBL" id="CAKOGL010000028">
    <property type="protein sequence ID" value="CAH2105387.1"/>
    <property type="molecule type" value="Genomic_DNA"/>
</dbReference>
<dbReference type="Proteomes" id="UP001153954">
    <property type="component" value="Unassembled WGS sequence"/>
</dbReference>
<evidence type="ECO:0008006" key="3">
    <source>
        <dbReference type="Google" id="ProtNLM"/>
    </source>
</evidence>
<organism evidence="1 2">
    <name type="scientific">Euphydryas editha</name>
    <name type="common">Edith's checkerspot</name>
    <dbReference type="NCBI Taxonomy" id="104508"/>
    <lineage>
        <taxon>Eukaryota</taxon>
        <taxon>Metazoa</taxon>
        <taxon>Ecdysozoa</taxon>
        <taxon>Arthropoda</taxon>
        <taxon>Hexapoda</taxon>
        <taxon>Insecta</taxon>
        <taxon>Pterygota</taxon>
        <taxon>Neoptera</taxon>
        <taxon>Endopterygota</taxon>
        <taxon>Lepidoptera</taxon>
        <taxon>Glossata</taxon>
        <taxon>Ditrysia</taxon>
        <taxon>Papilionoidea</taxon>
        <taxon>Nymphalidae</taxon>
        <taxon>Nymphalinae</taxon>
        <taxon>Euphydryas</taxon>
    </lineage>
</organism>
<evidence type="ECO:0000313" key="2">
    <source>
        <dbReference type="Proteomes" id="UP001153954"/>
    </source>
</evidence>
<dbReference type="PANTHER" id="PTHR11439">
    <property type="entry name" value="GAG-POL-RELATED RETROTRANSPOSON"/>
    <property type="match status" value="1"/>
</dbReference>
<comment type="caution">
    <text evidence="1">The sequence shown here is derived from an EMBL/GenBank/DDBJ whole genome shotgun (WGS) entry which is preliminary data.</text>
</comment>
<name>A0AAU9V259_EUPED</name>